<keyword evidence="1" id="KW-0812">Transmembrane</keyword>
<gene>
    <name evidence="3" type="ORF">TanjilG_00363</name>
</gene>
<reference evidence="3 4" key="1">
    <citation type="journal article" date="2017" name="Plant Biotechnol. J.">
        <title>A comprehensive draft genome sequence for lupin (Lupinus angustifolius), an emerging health food: insights into plant-microbe interactions and legume evolution.</title>
        <authorList>
            <person name="Hane J.K."/>
            <person name="Ming Y."/>
            <person name="Kamphuis L.G."/>
            <person name="Nelson M.N."/>
            <person name="Garg G."/>
            <person name="Atkins C.A."/>
            <person name="Bayer P.E."/>
            <person name="Bravo A."/>
            <person name="Bringans S."/>
            <person name="Cannon S."/>
            <person name="Edwards D."/>
            <person name="Foley R."/>
            <person name="Gao L.L."/>
            <person name="Harrison M.J."/>
            <person name="Huang W."/>
            <person name="Hurgobin B."/>
            <person name="Li S."/>
            <person name="Liu C.W."/>
            <person name="McGrath A."/>
            <person name="Morahan G."/>
            <person name="Murray J."/>
            <person name="Weller J."/>
            <person name="Jian J."/>
            <person name="Singh K.B."/>
        </authorList>
    </citation>
    <scope>NUCLEOTIDE SEQUENCE [LARGE SCALE GENOMIC DNA]</scope>
    <source>
        <strain evidence="4">cv. Tanjil</strain>
        <tissue evidence="3">Whole plant</tissue>
    </source>
</reference>
<accession>A0A1J7G6M8</accession>
<name>A0A1J7G6M8_LUPAN</name>
<protein>
    <submittedName>
        <fullName evidence="3">Uncharacterized protein</fullName>
    </submittedName>
</protein>
<dbReference type="OMA" id="IMTTMAV"/>
<dbReference type="Gramene" id="OIV89985">
    <property type="protein sequence ID" value="OIV89985"/>
    <property type="gene ID" value="TanjilG_00363"/>
</dbReference>
<dbReference type="EMBL" id="KV862199">
    <property type="protein sequence ID" value="OIV89985.1"/>
    <property type="molecule type" value="Genomic_DNA"/>
</dbReference>
<keyword evidence="1" id="KW-1133">Transmembrane helix</keyword>
<feature type="transmembrane region" description="Helical" evidence="1">
    <location>
        <begin position="40"/>
        <end position="60"/>
    </location>
</feature>
<dbReference type="AlphaFoldDB" id="A0A1J7G6M8"/>
<evidence type="ECO:0000256" key="2">
    <source>
        <dbReference type="SAM" id="SignalP"/>
    </source>
</evidence>
<evidence type="ECO:0000256" key="1">
    <source>
        <dbReference type="SAM" id="Phobius"/>
    </source>
</evidence>
<evidence type="ECO:0000313" key="4">
    <source>
        <dbReference type="Proteomes" id="UP000188354"/>
    </source>
</evidence>
<organism evidence="3 4">
    <name type="scientific">Lupinus angustifolius</name>
    <name type="common">Narrow-leaved blue lupine</name>
    <dbReference type="NCBI Taxonomy" id="3871"/>
    <lineage>
        <taxon>Eukaryota</taxon>
        <taxon>Viridiplantae</taxon>
        <taxon>Streptophyta</taxon>
        <taxon>Embryophyta</taxon>
        <taxon>Tracheophyta</taxon>
        <taxon>Spermatophyta</taxon>
        <taxon>Magnoliopsida</taxon>
        <taxon>eudicotyledons</taxon>
        <taxon>Gunneridae</taxon>
        <taxon>Pentapetalae</taxon>
        <taxon>rosids</taxon>
        <taxon>fabids</taxon>
        <taxon>Fabales</taxon>
        <taxon>Fabaceae</taxon>
        <taxon>Papilionoideae</taxon>
        <taxon>50 kb inversion clade</taxon>
        <taxon>genistoids sensu lato</taxon>
        <taxon>core genistoids</taxon>
        <taxon>Genisteae</taxon>
        <taxon>Lupinus</taxon>
    </lineage>
</organism>
<feature type="signal peptide" evidence="2">
    <location>
        <begin position="1"/>
        <end position="24"/>
    </location>
</feature>
<proteinExistence type="predicted"/>
<feature type="chain" id="PRO_5013357882" evidence="2">
    <location>
        <begin position="25"/>
        <end position="62"/>
    </location>
</feature>
<dbReference type="Proteomes" id="UP000188354">
    <property type="component" value="Unassembled WGS sequence"/>
</dbReference>
<keyword evidence="4" id="KW-1185">Reference proteome</keyword>
<evidence type="ECO:0000313" key="3">
    <source>
        <dbReference type="EMBL" id="OIV89985.1"/>
    </source>
</evidence>
<keyword evidence="2" id="KW-0732">Signal</keyword>
<sequence length="62" mass="6023">MAFSKVMFITAMSVLAAFISVAAAAETPAPSPASPAAYVSPSFAAGAVAAVVALAFGSAFKI</sequence>
<keyword evidence="1" id="KW-0472">Membrane</keyword>